<accession>A0AAD4F4X3</accession>
<organism evidence="2 3">
    <name type="scientific">Staphylotrichum longicolle</name>
    <dbReference type="NCBI Taxonomy" id="669026"/>
    <lineage>
        <taxon>Eukaryota</taxon>
        <taxon>Fungi</taxon>
        <taxon>Dikarya</taxon>
        <taxon>Ascomycota</taxon>
        <taxon>Pezizomycotina</taxon>
        <taxon>Sordariomycetes</taxon>
        <taxon>Sordariomycetidae</taxon>
        <taxon>Sordariales</taxon>
        <taxon>Chaetomiaceae</taxon>
        <taxon>Staphylotrichum</taxon>
    </lineage>
</organism>
<comment type="caution">
    <text evidence="2">The sequence shown here is derived from an EMBL/GenBank/DDBJ whole genome shotgun (WGS) entry which is preliminary data.</text>
</comment>
<evidence type="ECO:0000313" key="2">
    <source>
        <dbReference type="EMBL" id="KAG7293533.1"/>
    </source>
</evidence>
<proteinExistence type="predicted"/>
<keyword evidence="3" id="KW-1185">Reference proteome</keyword>
<evidence type="ECO:0000313" key="3">
    <source>
        <dbReference type="Proteomes" id="UP001197093"/>
    </source>
</evidence>
<sequence length="240" mass="27548">MADPVIETREMTFEVGVVGSSPIFAHAQKRKADSIYDDDSVDEHPAKKSSNDEDEIANPADSNIGEIDVRGDPCDHAQTNFNLLDDVDAIRHIMRCLEYKSPVDPMNARFWPDFVWTKAYGDLHPATPKKFTVVVEREWYDMVSDEVMTKAHKYLAPTVRLMLDDNDNGEPAFVELRFTEHADPTSLRDLNHFADTWKAPCEWRRHLLLNGHPDCPLDKYLHDRLLHITATKFQSARPFV</sequence>
<protein>
    <submittedName>
        <fullName evidence="2">Uncharacterized protein</fullName>
    </submittedName>
</protein>
<reference evidence="2" key="1">
    <citation type="submission" date="2023-02" db="EMBL/GenBank/DDBJ databases">
        <authorList>
            <person name="Palmer J.M."/>
        </authorList>
    </citation>
    <scope>NUCLEOTIDE SEQUENCE</scope>
    <source>
        <strain evidence="2">FW57</strain>
    </source>
</reference>
<feature type="compositionally biased region" description="Basic and acidic residues" evidence="1">
    <location>
        <begin position="42"/>
        <end position="51"/>
    </location>
</feature>
<feature type="region of interest" description="Disordered" evidence="1">
    <location>
        <begin position="34"/>
        <end position="65"/>
    </location>
</feature>
<dbReference type="Proteomes" id="UP001197093">
    <property type="component" value="Unassembled WGS sequence"/>
</dbReference>
<dbReference type="AlphaFoldDB" id="A0AAD4F4X3"/>
<name>A0AAD4F4X3_9PEZI</name>
<dbReference type="EMBL" id="JAHCVI010000001">
    <property type="protein sequence ID" value="KAG7293533.1"/>
    <property type="molecule type" value="Genomic_DNA"/>
</dbReference>
<gene>
    <name evidence="2" type="ORF">NEMBOFW57_003585</name>
</gene>
<evidence type="ECO:0000256" key="1">
    <source>
        <dbReference type="SAM" id="MobiDB-lite"/>
    </source>
</evidence>